<sequence>MADDAAERTARYKREAAEAAVERFFQAGMRVGLGTGSTAAFVVRALAARRERGLLLDVLGVPTSLATEALARELRVPLTTLDAHPVLDVTIDGADEVAPELSVIKGGGGALLREKIVAQASRRVVIVADVAKLSPRLGTHWPVPVEVLPFGWRSQQRFLEALGARVTPRSRADGSPFHTDQGNLVLDCAFGPIDTPVSLAARLDSRAGVVGHGLFLGLVTDLVVAGPSGVEHRVARS</sequence>
<reference evidence="5 6" key="1">
    <citation type="submission" date="2016-10" db="EMBL/GenBank/DDBJ databases">
        <authorList>
            <person name="Varghese N."/>
            <person name="Submissions S."/>
        </authorList>
    </citation>
    <scope>NUCLEOTIDE SEQUENCE [LARGE SCALE GENOMIC DNA]</scope>
    <source>
        <strain evidence="5 6">DSM 16525</strain>
    </source>
</reference>
<comment type="catalytic activity">
    <reaction evidence="1 3">
        <text>aldehydo-D-ribose 5-phosphate = D-ribulose 5-phosphate</text>
        <dbReference type="Rhea" id="RHEA:14657"/>
        <dbReference type="ChEBI" id="CHEBI:58121"/>
        <dbReference type="ChEBI" id="CHEBI:58273"/>
        <dbReference type="EC" id="5.3.1.6"/>
    </reaction>
</comment>
<evidence type="ECO:0000256" key="3">
    <source>
        <dbReference type="HAMAP-Rule" id="MF_00170"/>
    </source>
</evidence>
<dbReference type="EMBL" id="FOIB01000002">
    <property type="protein sequence ID" value="SET40541.1"/>
    <property type="molecule type" value="Genomic_DNA"/>
</dbReference>
<dbReference type="Gene3D" id="3.30.70.260">
    <property type="match status" value="1"/>
</dbReference>
<dbReference type="Proteomes" id="UP000183760">
    <property type="component" value="Unassembled WGS sequence"/>
</dbReference>
<organism evidence="4 7">
    <name type="scientific">Myxococcus fulvus</name>
    <dbReference type="NCBI Taxonomy" id="33"/>
    <lineage>
        <taxon>Bacteria</taxon>
        <taxon>Pseudomonadati</taxon>
        <taxon>Myxococcota</taxon>
        <taxon>Myxococcia</taxon>
        <taxon>Myxococcales</taxon>
        <taxon>Cystobacterineae</taxon>
        <taxon>Myxococcaceae</taxon>
        <taxon>Myxococcus</taxon>
    </lineage>
</organism>
<dbReference type="PANTHER" id="PTHR43748">
    <property type="entry name" value="RIBOSE-5-PHOSPHATE ISOMERASE 3, CHLOROPLASTIC-RELATED"/>
    <property type="match status" value="1"/>
</dbReference>
<dbReference type="PANTHER" id="PTHR43748:SF3">
    <property type="entry name" value="RIBOSE-5-PHOSPHATE ISOMERASE 3, CHLOROPLASTIC-RELATED"/>
    <property type="match status" value="1"/>
</dbReference>
<comment type="pathway">
    <text evidence="3">Carbohydrate degradation; pentose phosphate pathway; D-ribose 5-phosphate from D-ribulose 5-phosphate (non-oxidative stage): step 1/1.</text>
</comment>
<feature type="binding site" evidence="3">
    <location>
        <begin position="92"/>
        <end position="95"/>
    </location>
    <ligand>
        <name>substrate</name>
    </ligand>
</feature>
<dbReference type="EMBL" id="BJXR01000043">
    <property type="protein sequence ID" value="GEN11043.1"/>
    <property type="molecule type" value="Genomic_DNA"/>
</dbReference>
<dbReference type="Gene3D" id="3.40.50.1360">
    <property type="match status" value="1"/>
</dbReference>
<dbReference type="InterPro" id="IPR020672">
    <property type="entry name" value="Ribose5P_isomerase_typA_subgr"/>
</dbReference>
<keyword evidence="6" id="KW-1185">Reference proteome</keyword>
<dbReference type="RefSeq" id="WP_046715407.1">
    <property type="nucleotide sequence ID" value="NZ_BJXR01000043.1"/>
</dbReference>
<name>A0A511TBT0_MYXFU</name>
<feature type="active site" description="Proton acceptor" evidence="3">
    <location>
        <position position="114"/>
    </location>
</feature>
<evidence type="ECO:0000313" key="7">
    <source>
        <dbReference type="Proteomes" id="UP000321514"/>
    </source>
</evidence>
<comment type="function">
    <text evidence="3">Catalyzes the reversible conversion of ribose-5-phosphate to ribulose 5-phosphate.</text>
</comment>
<dbReference type="NCBIfam" id="TIGR00021">
    <property type="entry name" value="rpiA"/>
    <property type="match status" value="1"/>
</dbReference>
<dbReference type="EC" id="5.3.1.6" evidence="3"/>
<dbReference type="InterPro" id="IPR037171">
    <property type="entry name" value="NagB/RpiA_transferase-like"/>
</dbReference>
<keyword evidence="2 3" id="KW-0413">Isomerase</keyword>
<dbReference type="HAMAP" id="MF_00170">
    <property type="entry name" value="Rib_5P_isom_A"/>
    <property type="match status" value="1"/>
</dbReference>
<gene>
    <name evidence="3 4" type="primary">rpiA</name>
    <name evidence="4" type="ORF">MFU01_60800</name>
    <name evidence="5" type="ORF">SAMN05443572_102162</name>
</gene>
<protein>
    <recommendedName>
        <fullName evidence="3">Ribose-5-phosphate isomerase A</fullName>
        <ecNumber evidence="3">5.3.1.6</ecNumber>
    </recommendedName>
    <alternativeName>
        <fullName evidence="3">Phosphoriboisomerase A</fullName>
        <shortName evidence="3">PRI</shortName>
    </alternativeName>
</protein>
<dbReference type="InterPro" id="IPR004788">
    <property type="entry name" value="Ribose5P_isomerase_type_A"/>
</dbReference>
<dbReference type="OrthoDB" id="5870696at2"/>
<evidence type="ECO:0000313" key="4">
    <source>
        <dbReference type="EMBL" id="GEN11043.1"/>
    </source>
</evidence>
<dbReference type="GO" id="GO:0004751">
    <property type="term" value="F:ribose-5-phosphate isomerase activity"/>
    <property type="evidence" value="ECO:0007669"/>
    <property type="project" value="UniProtKB-UniRule"/>
</dbReference>
<dbReference type="InterPro" id="IPR050262">
    <property type="entry name" value="Ribose-5P_isomerase"/>
</dbReference>
<feature type="binding site" evidence="3">
    <location>
        <begin position="105"/>
        <end position="108"/>
    </location>
    <ligand>
        <name>substrate</name>
    </ligand>
</feature>
<dbReference type="GO" id="GO:0009052">
    <property type="term" value="P:pentose-phosphate shunt, non-oxidative branch"/>
    <property type="evidence" value="ECO:0007669"/>
    <property type="project" value="UniProtKB-UniRule"/>
</dbReference>
<dbReference type="NCBIfam" id="NF001924">
    <property type="entry name" value="PRK00702.1"/>
    <property type="match status" value="1"/>
</dbReference>
<dbReference type="SUPFAM" id="SSF75445">
    <property type="entry name" value="D-ribose-5-phosphate isomerase (RpiA), lid domain"/>
    <property type="match status" value="1"/>
</dbReference>
<dbReference type="CDD" id="cd01398">
    <property type="entry name" value="RPI_A"/>
    <property type="match status" value="1"/>
</dbReference>
<comment type="subunit">
    <text evidence="3">Homodimer.</text>
</comment>
<comment type="similarity">
    <text evidence="3">Belongs to the ribose 5-phosphate isomerase family.</text>
</comment>
<feature type="binding site" evidence="3">
    <location>
        <position position="132"/>
    </location>
    <ligand>
        <name>substrate</name>
    </ligand>
</feature>
<dbReference type="STRING" id="1334629.MFUL124B02_32110"/>
<dbReference type="Pfam" id="PF06026">
    <property type="entry name" value="Rib_5-P_isom_A"/>
    <property type="match status" value="1"/>
</dbReference>
<reference evidence="4 7" key="2">
    <citation type="submission" date="2019-07" db="EMBL/GenBank/DDBJ databases">
        <title>Whole genome shotgun sequence of Myxococcus fulvus NBRC 100333.</title>
        <authorList>
            <person name="Hosoyama A."/>
            <person name="Uohara A."/>
            <person name="Ohji S."/>
            <person name="Ichikawa N."/>
        </authorList>
    </citation>
    <scope>NUCLEOTIDE SEQUENCE [LARGE SCALE GENOMIC DNA]</scope>
    <source>
        <strain evidence="4 7">NBRC 100333</strain>
    </source>
</reference>
<evidence type="ECO:0000256" key="1">
    <source>
        <dbReference type="ARBA" id="ARBA00001713"/>
    </source>
</evidence>
<evidence type="ECO:0000313" key="6">
    <source>
        <dbReference type="Proteomes" id="UP000183760"/>
    </source>
</evidence>
<dbReference type="SUPFAM" id="SSF100950">
    <property type="entry name" value="NagB/RpiA/CoA transferase-like"/>
    <property type="match status" value="1"/>
</dbReference>
<evidence type="ECO:0000256" key="2">
    <source>
        <dbReference type="ARBA" id="ARBA00023235"/>
    </source>
</evidence>
<proteinExistence type="inferred from homology"/>
<evidence type="ECO:0000313" key="5">
    <source>
        <dbReference type="EMBL" id="SET40541.1"/>
    </source>
</evidence>
<dbReference type="Proteomes" id="UP000321514">
    <property type="component" value="Unassembled WGS sequence"/>
</dbReference>
<dbReference type="UniPathway" id="UPA00115">
    <property type="reaction ID" value="UER00412"/>
</dbReference>
<dbReference type="FunFam" id="3.40.50.1360:FF:000001">
    <property type="entry name" value="Ribose-5-phosphate isomerase A"/>
    <property type="match status" value="1"/>
</dbReference>
<feature type="binding site" evidence="3">
    <location>
        <begin position="35"/>
        <end position="38"/>
    </location>
    <ligand>
        <name>substrate</name>
    </ligand>
</feature>
<dbReference type="AlphaFoldDB" id="A0A511TBT0"/>
<accession>A0A511TBT0</accession>
<comment type="caution">
    <text evidence="4">The sequence shown here is derived from an EMBL/GenBank/DDBJ whole genome shotgun (WGS) entry which is preliminary data.</text>
</comment>